<dbReference type="InterPro" id="IPR009057">
    <property type="entry name" value="Homeodomain-like_sf"/>
</dbReference>
<dbReference type="PANTHER" id="PTHR47894:SF4">
    <property type="entry name" value="HTH-TYPE TRANSCRIPTIONAL REGULATOR GADX"/>
    <property type="match status" value="1"/>
</dbReference>
<reference evidence="5" key="1">
    <citation type="submission" date="2020-03" db="EMBL/GenBank/DDBJ databases">
        <authorList>
            <person name="Guo F."/>
        </authorList>
    </citation>
    <scope>NUCLEOTIDE SEQUENCE</scope>
    <source>
        <strain evidence="5">JCM 30134</strain>
    </source>
</reference>
<keyword evidence="3" id="KW-0804">Transcription</keyword>
<dbReference type="GO" id="GO:0003700">
    <property type="term" value="F:DNA-binding transcription factor activity"/>
    <property type="evidence" value="ECO:0007669"/>
    <property type="project" value="InterPro"/>
</dbReference>
<keyword evidence="6" id="KW-1185">Reference proteome</keyword>
<dbReference type="GO" id="GO:0005829">
    <property type="term" value="C:cytosol"/>
    <property type="evidence" value="ECO:0007669"/>
    <property type="project" value="TreeGrafter"/>
</dbReference>
<dbReference type="PROSITE" id="PS01124">
    <property type="entry name" value="HTH_ARAC_FAMILY_2"/>
    <property type="match status" value="1"/>
</dbReference>
<dbReference type="PANTHER" id="PTHR47894">
    <property type="entry name" value="HTH-TYPE TRANSCRIPTIONAL REGULATOR GADX"/>
    <property type="match status" value="1"/>
</dbReference>
<evidence type="ECO:0000256" key="1">
    <source>
        <dbReference type="ARBA" id="ARBA00023015"/>
    </source>
</evidence>
<proteinExistence type="predicted"/>
<sequence>MANTTNTDTFAPFFSLQKPLHTLPDFSQVRSANLAYFPQLVTSLGGDYQALLEQHGIAPRLIEDANSFIDCQSYVNLYEQCARELKDPLFGLHLAQHQQADTYGTVVALCRAASTVREALTCLIDFIPVVHSSESVLELVPGSLTSELRWMARSGFSSNTQANYQGLLLNLKTLREIGDTSFQPEYVCIPGSLPPELVEEFEAIIECPLRVGTGISCIGFPTNWLDQPVLSANSPLYQLLYGYLFRLKGLPRQTILERVNVFVARGLSTADLSMESCAKHLGMSPRSLQLRLQAVGKSYSEVVEYHRLERAKCILRNDTCPVAAVADQLGYSERTSFGRAFKRWTGMSPQQYRRAQQ</sequence>
<evidence type="ECO:0000256" key="3">
    <source>
        <dbReference type="ARBA" id="ARBA00023163"/>
    </source>
</evidence>
<dbReference type="Proteomes" id="UP000787472">
    <property type="component" value="Unassembled WGS sequence"/>
</dbReference>
<evidence type="ECO:0000313" key="6">
    <source>
        <dbReference type="Proteomes" id="UP000787472"/>
    </source>
</evidence>
<accession>A0A9E5MND8</accession>
<organism evidence="5 6">
    <name type="scientific">Pseudomaricurvus hydrocarbonicus</name>
    <dbReference type="NCBI Taxonomy" id="1470433"/>
    <lineage>
        <taxon>Bacteria</taxon>
        <taxon>Pseudomonadati</taxon>
        <taxon>Pseudomonadota</taxon>
        <taxon>Gammaproteobacteria</taxon>
        <taxon>Cellvibrionales</taxon>
        <taxon>Cellvibrionaceae</taxon>
        <taxon>Pseudomaricurvus</taxon>
    </lineage>
</organism>
<dbReference type="InterPro" id="IPR018060">
    <property type="entry name" value="HTH_AraC"/>
</dbReference>
<dbReference type="Pfam" id="PF12625">
    <property type="entry name" value="Arabinose_bd"/>
    <property type="match status" value="1"/>
</dbReference>
<dbReference type="InterPro" id="IPR018062">
    <property type="entry name" value="HTH_AraC-typ_CS"/>
</dbReference>
<keyword evidence="1" id="KW-0805">Transcription regulation</keyword>
<evidence type="ECO:0000259" key="4">
    <source>
        <dbReference type="PROSITE" id="PS01124"/>
    </source>
</evidence>
<dbReference type="EMBL" id="JAAONZ010000016">
    <property type="protein sequence ID" value="NHO67430.1"/>
    <property type="molecule type" value="Genomic_DNA"/>
</dbReference>
<feature type="domain" description="HTH araC/xylS-type" evidence="4">
    <location>
        <begin position="257"/>
        <end position="355"/>
    </location>
</feature>
<dbReference type="GO" id="GO:0000976">
    <property type="term" value="F:transcription cis-regulatory region binding"/>
    <property type="evidence" value="ECO:0007669"/>
    <property type="project" value="TreeGrafter"/>
</dbReference>
<name>A0A9E5MND8_9GAMM</name>
<dbReference type="PRINTS" id="PR00032">
    <property type="entry name" value="HTHARAC"/>
</dbReference>
<protein>
    <submittedName>
        <fullName evidence="5">AraC family transcriptional regulator</fullName>
    </submittedName>
</protein>
<evidence type="ECO:0000313" key="5">
    <source>
        <dbReference type="EMBL" id="NHO67430.1"/>
    </source>
</evidence>
<dbReference type="PROSITE" id="PS00041">
    <property type="entry name" value="HTH_ARAC_FAMILY_1"/>
    <property type="match status" value="1"/>
</dbReference>
<dbReference type="Gene3D" id="1.10.10.60">
    <property type="entry name" value="Homeodomain-like"/>
    <property type="match status" value="1"/>
</dbReference>
<dbReference type="InterPro" id="IPR020449">
    <property type="entry name" value="Tscrpt_reg_AraC-type_HTH"/>
</dbReference>
<dbReference type="SMART" id="SM00342">
    <property type="entry name" value="HTH_ARAC"/>
    <property type="match status" value="1"/>
</dbReference>
<dbReference type="InterPro" id="IPR032687">
    <property type="entry name" value="AraC-type_N"/>
</dbReference>
<comment type="caution">
    <text evidence="5">The sequence shown here is derived from an EMBL/GenBank/DDBJ whole genome shotgun (WGS) entry which is preliminary data.</text>
</comment>
<dbReference type="Pfam" id="PF12833">
    <property type="entry name" value="HTH_18"/>
    <property type="match status" value="1"/>
</dbReference>
<dbReference type="RefSeq" id="WP_167190085.1">
    <property type="nucleotide sequence ID" value="NZ_JAAONZ010000016.1"/>
</dbReference>
<evidence type="ECO:0000256" key="2">
    <source>
        <dbReference type="ARBA" id="ARBA00023125"/>
    </source>
</evidence>
<dbReference type="SUPFAM" id="SSF46689">
    <property type="entry name" value="Homeodomain-like"/>
    <property type="match status" value="1"/>
</dbReference>
<keyword evidence="2" id="KW-0238">DNA-binding</keyword>
<dbReference type="AlphaFoldDB" id="A0A9E5MND8"/>
<gene>
    <name evidence="5" type="ORF">G8770_17940</name>
</gene>